<dbReference type="AlphaFoldDB" id="A0A151J358"/>
<accession>A0A151J358</accession>
<evidence type="ECO:0000256" key="1">
    <source>
        <dbReference type="ARBA" id="ARBA00023172"/>
    </source>
</evidence>
<protein>
    <recommendedName>
        <fullName evidence="4">Tyr recombinase domain-containing protein</fullName>
    </recommendedName>
</protein>
<dbReference type="Gene3D" id="1.10.443.10">
    <property type="entry name" value="Intergrase catalytic core"/>
    <property type="match status" value="1"/>
</dbReference>
<dbReference type="EMBL" id="KQ980300">
    <property type="protein sequence ID" value="KYN16820.1"/>
    <property type="molecule type" value="Genomic_DNA"/>
</dbReference>
<dbReference type="InterPro" id="IPR011010">
    <property type="entry name" value="DNA_brk_join_enz"/>
</dbReference>
<evidence type="ECO:0000313" key="2">
    <source>
        <dbReference type="EMBL" id="KYN16820.1"/>
    </source>
</evidence>
<organism evidence="2 3">
    <name type="scientific">Trachymyrmex cornetzi</name>
    <dbReference type="NCBI Taxonomy" id="471704"/>
    <lineage>
        <taxon>Eukaryota</taxon>
        <taxon>Metazoa</taxon>
        <taxon>Ecdysozoa</taxon>
        <taxon>Arthropoda</taxon>
        <taxon>Hexapoda</taxon>
        <taxon>Insecta</taxon>
        <taxon>Pterygota</taxon>
        <taxon>Neoptera</taxon>
        <taxon>Endopterygota</taxon>
        <taxon>Hymenoptera</taxon>
        <taxon>Apocrita</taxon>
        <taxon>Aculeata</taxon>
        <taxon>Formicoidea</taxon>
        <taxon>Formicidae</taxon>
        <taxon>Myrmicinae</taxon>
        <taxon>Trachymyrmex</taxon>
    </lineage>
</organism>
<dbReference type="SUPFAM" id="SSF56349">
    <property type="entry name" value="DNA breaking-rejoining enzymes"/>
    <property type="match status" value="1"/>
</dbReference>
<keyword evidence="3" id="KW-1185">Reference proteome</keyword>
<name>A0A151J358_9HYME</name>
<evidence type="ECO:0000313" key="3">
    <source>
        <dbReference type="Proteomes" id="UP000078492"/>
    </source>
</evidence>
<dbReference type="PANTHER" id="PTHR35617">
    <property type="entry name" value="PHAGE_INTEGRASE DOMAIN-CONTAINING PROTEIN"/>
    <property type="match status" value="1"/>
</dbReference>
<dbReference type="Proteomes" id="UP000078492">
    <property type="component" value="Unassembled WGS sequence"/>
</dbReference>
<dbReference type="GO" id="GO:0006310">
    <property type="term" value="P:DNA recombination"/>
    <property type="evidence" value="ECO:0007669"/>
    <property type="project" value="UniProtKB-KW"/>
</dbReference>
<dbReference type="GO" id="GO:0003677">
    <property type="term" value="F:DNA binding"/>
    <property type="evidence" value="ECO:0007669"/>
    <property type="project" value="InterPro"/>
</dbReference>
<proteinExistence type="predicted"/>
<dbReference type="InterPro" id="IPR013762">
    <property type="entry name" value="Integrase-like_cat_sf"/>
</dbReference>
<gene>
    <name evidence="2" type="ORF">ALC57_10926</name>
</gene>
<dbReference type="PANTHER" id="PTHR35617:SF3">
    <property type="entry name" value="CORE-BINDING (CB) DOMAIN-CONTAINING PROTEIN"/>
    <property type="match status" value="1"/>
</dbReference>
<feature type="non-terminal residue" evidence="2">
    <location>
        <position position="1"/>
    </location>
</feature>
<keyword evidence="1" id="KW-0233">DNA recombination</keyword>
<dbReference type="STRING" id="471704.A0A151J358"/>
<sequence>LCRGIPPPALTATLASISETTLAQYSKSIRLWLFCQKKEVSCFAPSALNSGIFVFFLGRRRLLCHFEYRSAVSLISQNEIGSHSLVRRFFKGIVNIIFSDSLIIRIPARLKTSGIGRCQPLLSFKPFTDKPELCVFSLVKFYLSITGDLRQTDCNSLFISFRAPYKVVSFQTLGRWVKTKIHTAGVDRNIFSTHSIRHASTSLAANEGISLEEIRCTAGWSKSSETFARFYNRPILSNTSFQGMILDIS</sequence>
<reference evidence="2 3" key="1">
    <citation type="submission" date="2015-09" db="EMBL/GenBank/DDBJ databases">
        <title>Trachymyrmex cornetzi WGS genome.</title>
        <authorList>
            <person name="Nygaard S."/>
            <person name="Hu H."/>
            <person name="Boomsma J."/>
            <person name="Zhang G."/>
        </authorList>
    </citation>
    <scope>NUCLEOTIDE SEQUENCE [LARGE SCALE GENOMIC DNA]</scope>
    <source>
        <strain evidence="2">Tcor2-1</strain>
        <tissue evidence="2">Whole body</tissue>
    </source>
</reference>
<dbReference type="GO" id="GO:0015074">
    <property type="term" value="P:DNA integration"/>
    <property type="evidence" value="ECO:0007669"/>
    <property type="project" value="InterPro"/>
</dbReference>
<evidence type="ECO:0008006" key="4">
    <source>
        <dbReference type="Google" id="ProtNLM"/>
    </source>
</evidence>